<reference evidence="1" key="1">
    <citation type="submission" date="2021-01" db="EMBL/GenBank/DDBJ databases">
        <title>Genomic Encyclopedia of Type Strains, Phase IV (KMG-IV): sequencing the most valuable type-strain genomes for metagenomic binning, comparative biology and taxonomic classification.</title>
        <authorList>
            <person name="Goeker M."/>
        </authorList>
    </citation>
    <scope>NUCLEOTIDE SEQUENCE</scope>
    <source>
        <strain evidence="1">DSM 21943</strain>
    </source>
</reference>
<dbReference type="Proteomes" id="UP001179280">
    <property type="component" value="Unassembled WGS sequence"/>
</dbReference>
<keyword evidence="2" id="KW-1185">Reference proteome</keyword>
<dbReference type="EMBL" id="JAFBCV010000001">
    <property type="protein sequence ID" value="MBM7837448.1"/>
    <property type="molecule type" value="Genomic_DNA"/>
</dbReference>
<dbReference type="RefSeq" id="WP_204464366.1">
    <property type="nucleotide sequence ID" value="NZ_JAFBCV010000001.1"/>
</dbReference>
<gene>
    <name evidence="1" type="ORF">JOC54_000679</name>
</gene>
<evidence type="ECO:0000313" key="1">
    <source>
        <dbReference type="EMBL" id="MBM7837448.1"/>
    </source>
</evidence>
<accession>A0ABS2SPK6</accession>
<comment type="caution">
    <text evidence="1">The sequence shown here is derived from an EMBL/GenBank/DDBJ whole genome shotgun (WGS) entry which is preliminary data.</text>
</comment>
<sequence length="241" mass="27984">MEKQLFFTNNVQTHHKKEDVLLYEPHWQLGILDNERERMKRLERILGVESSRSEQDLIMQLQQRQRNAIQEALDHGVVTAWVGPSAAEELAFMEIAETMTNLDQLRLRVVSGPLQLRERAAELFRALEKQESYSSSEWQELVPRFSKVEKGFIMERAELFKPIAREETYFDAELLAILSFQSGPMPQAKLVAEAYAKRPDLPVPFYLQRLKALVANNTIHLTTEGLLLNDRFESTNERSLQ</sequence>
<proteinExistence type="predicted"/>
<organism evidence="1 2">
    <name type="scientific">Shouchella xiaoxiensis</name>
    <dbReference type="NCBI Taxonomy" id="766895"/>
    <lineage>
        <taxon>Bacteria</taxon>
        <taxon>Bacillati</taxon>
        <taxon>Bacillota</taxon>
        <taxon>Bacilli</taxon>
        <taxon>Bacillales</taxon>
        <taxon>Bacillaceae</taxon>
        <taxon>Shouchella</taxon>
    </lineage>
</organism>
<evidence type="ECO:0000313" key="2">
    <source>
        <dbReference type="Proteomes" id="UP001179280"/>
    </source>
</evidence>
<name>A0ABS2SPK6_9BACI</name>
<protein>
    <submittedName>
        <fullName evidence="1">Uncharacterized protein</fullName>
    </submittedName>
</protein>